<evidence type="ECO:0000313" key="14">
    <source>
        <dbReference type="EMBL" id="ADW18956.1"/>
    </source>
</evidence>
<organism evidence="14 15">
    <name type="scientific">Desulfobulbus propionicus (strain ATCC 33891 / DSM 2032 / VKM B-1956 / 1pr3)</name>
    <dbReference type="NCBI Taxonomy" id="577650"/>
    <lineage>
        <taxon>Bacteria</taxon>
        <taxon>Pseudomonadati</taxon>
        <taxon>Thermodesulfobacteriota</taxon>
        <taxon>Desulfobulbia</taxon>
        <taxon>Desulfobulbales</taxon>
        <taxon>Desulfobulbaceae</taxon>
        <taxon>Desulfobulbus</taxon>
    </lineage>
</organism>
<keyword evidence="8 11" id="KW-1133">Transmembrane helix</keyword>
<protein>
    <submittedName>
        <fullName evidence="14">Lipid A ABC exporter, fused ATPase and inner membrane subunits MsbA</fullName>
    </submittedName>
</protein>
<keyword evidence="4 11" id="KW-0812">Transmembrane</keyword>
<name>A0A7U4DQ93_DESPD</name>
<dbReference type="EMBL" id="CP002364">
    <property type="protein sequence ID" value="ADW18956.1"/>
    <property type="molecule type" value="Genomic_DNA"/>
</dbReference>
<dbReference type="SUPFAM" id="SSF52540">
    <property type="entry name" value="P-loop containing nucleoside triphosphate hydrolases"/>
    <property type="match status" value="1"/>
</dbReference>
<keyword evidence="6" id="KW-0067">ATP-binding</keyword>
<feature type="transmembrane region" description="Helical" evidence="11">
    <location>
        <begin position="162"/>
        <end position="180"/>
    </location>
</feature>
<feature type="domain" description="ABC transmembrane type-1" evidence="13">
    <location>
        <begin position="22"/>
        <end position="304"/>
    </location>
</feature>
<dbReference type="PANTHER" id="PTHR43394">
    <property type="entry name" value="ATP-DEPENDENT PERMEASE MDL1, MITOCHONDRIAL"/>
    <property type="match status" value="1"/>
</dbReference>
<evidence type="ECO:0000256" key="1">
    <source>
        <dbReference type="ARBA" id="ARBA00004651"/>
    </source>
</evidence>
<dbReference type="InterPro" id="IPR003439">
    <property type="entry name" value="ABC_transporter-like_ATP-bd"/>
</dbReference>
<evidence type="ECO:0000256" key="6">
    <source>
        <dbReference type="ARBA" id="ARBA00022840"/>
    </source>
</evidence>
<dbReference type="GO" id="GO:0005886">
    <property type="term" value="C:plasma membrane"/>
    <property type="evidence" value="ECO:0007669"/>
    <property type="project" value="UniProtKB-SubCell"/>
</dbReference>
<dbReference type="InterPro" id="IPR027417">
    <property type="entry name" value="P-loop_NTPase"/>
</dbReference>
<keyword evidence="9" id="KW-0445">Lipid transport</keyword>
<dbReference type="GO" id="GO:0016887">
    <property type="term" value="F:ATP hydrolysis activity"/>
    <property type="evidence" value="ECO:0007669"/>
    <property type="project" value="InterPro"/>
</dbReference>
<sequence length="581" mass="64862">MNNKALFSKLLAVLKPYHAKLLLAMVGMVAVGGFNALQAYMVKPLLDEIFFNRDARLLNLLPLGLLAIFFFKGIFFFGYSYLLEMVGQSVIRDLRNRIYGHLHELSLSFFHRHPTGELISRIMNDVSMLQGSVSHALIRTLRDLCSVVGLLGVIFYMDWRLALISLLFLPAAAVPIVVFGRKFRRISATYQTKIGEATSQLHETIAGVRIVKAFGMEGFEKQRFGEKMQGIMDTLMLETKYSCLSHPLIEFLGGIGMAMIIWFGGMQVLQGNSTPGAFMSFLTALIMLYEPVKGVSKINTTIQQGLAAATRIFSLLDIRPDIQEAERAIELGPFSRSIVFSDVSFHYENNEPVIKHLNLRVNRGEILAVVGPSGSGKTTLANLIPRFYEVSVGELRIDDVDIREVTFASLRRQIALVSQQTILFNDTVRNNIAYGVSDCPEERIVEAARSAYALDFIHELPHGFETVIGEAGARLSGGQQQRISIARALLKDAPILILDEATSALDSESEREVQKALENLMRNRTTIVIAHRLSTVHNADRIIVLKEGCLIEEGTHDELLALGGEYSFLYRLQFSDQALMR</sequence>
<dbReference type="AlphaFoldDB" id="A0A7U4DQ93"/>
<feature type="domain" description="ABC transporter" evidence="12">
    <location>
        <begin position="338"/>
        <end position="572"/>
    </location>
</feature>
<dbReference type="InterPro" id="IPR017871">
    <property type="entry name" value="ABC_transporter-like_CS"/>
</dbReference>
<dbReference type="PROSITE" id="PS00211">
    <property type="entry name" value="ABC_TRANSPORTER_1"/>
    <property type="match status" value="1"/>
</dbReference>
<dbReference type="InterPro" id="IPR036640">
    <property type="entry name" value="ABC1_TM_sf"/>
</dbReference>
<feature type="transmembrane region" description="Helical" evidence="11">
    <location>
        <begin position="21"/>
        <end position="40"/>
    </location>
</feature>
<dbReference type="InterPro" id="IPR011917">
    <property type="entry name" value="ABC_transpr_lipidA"/>
</dbReference>
<evidence type="ECO:0000256" key="5">
    <source>
        <dbReference type="ARBA" id="ARBA00022741"/>
    </source>
</evidence>
<dbReference type="PROSITE" id="PS50893">
    <property type="entry name" value="ABC_TRANSPORTER_2"/>
    <property type="match status" value="1"/>
</dbReference>
<evidence type="ECO:0000256" key="3">
    <source>
        <dbReference type="ARBA" id="ARBA00022475"/>
    </source>
</evidence>
<dbReference type="GO" id="GO:0034040">
    <property type="term" value="F:ATPase-coupled lipid transmembrane transporter activity"/>
    <property type="evidence" value="ECO:0007669"/>
    <property type="project" value="InterPro"/>
</dbReference>
<evidence type="ECO:0000256" key="4">
    <source>
        <dbReference type="ARBA" id="ARBA00022692"/>
    </source>
</evidence>
<dbReference type="InterPro" id="IPR003593">
    <property type="entry name" value="AAA+_ATPase"/>
</dbReference>
<dbReference type="GO" id="GO:0015421">
    <property type="term" value="F:ABC-type oligopeptide transporter activity"/>
    <property type="evidence" value="ECO:0007669"/>
    <property type="project" value="TreeGrafter"/>
</dbReference>
<proteinExistence type="predicted"/>
<keyword evidence="5" id="KW-0547">Nucleotide-binding</keyword>
<feature type="transmembrane region" description="Helical" evidence="11">
    <location>
        <begin position="248"/>
        <end position="269"/>
    </location>
</feature>
<keyword evidence="15" id="KW-1185">Reference proteome</keyword>
<evidence type="ECO:0000256" key="2">
    <source>
        <dbReference type="ARBA" id="ARBA00022448"/>
    </source>
</evidence>
<evidence type="ECO:0000259" key="12">
    <source>
        <dbReference type="PROSITE" id="PS50893"/>
    </source>
</evidence>
<keyword evidence="3" id="KW-1003">Cell membrane</keyword>
<dbReference type="Gene3D" id="1.20.1560.10">
    <property type="entry name" value="ABC transporter type 1, transmembrane domain"/>
    <property type="match status" value="1"/>
</dbReference>
<dbReference type="InterPro" id="IPR039421">
    <property type="entry name" value="Type_1_exporter"/>
</dbReference>
<dbReference type="PROSITE" id="PS50929">
    <property type="entry name" value="ABC_TM1F"/>
    <property type="match status" value="1"/>
</dbReference>
<dbReference type="Gene3D" id="3.40.50.300">
    <property type="entry name" value="P-loop containing nucleotide triphosphate hydrolases"/>
    <property type="match status" value="1"/>
</dbReference>
<dbReference type="Pfam" id="PF00664">
    <property type="entry name" value="ABC_membrane"/>
    <property type="match status" value="1"/>
</dbReference>
<dbReference type="KEGG" id="dpr:Despr_2822"/>
<dbReference type="CDD" id="cd18552">
    <property type="entry name" value="ABC_6TM_MsbA_like"/>
    <property type="match status" value="1"/>
</dbReference>
<evidence type="ECO:0000256" key="9">
    <source>
        <dbReference type="ARBA" id="ARBA00023055"/>
    </source>
</evidence>
<keyword evidence="2" id="KW-0813">Transport</keyword>
<feature type="transmembrane region" description="Helical" evidence="11">
    <location>
        <begin position="136"/>
        <end position="156"/>
    </location>
</feature>
<gene>
    <name evidence="14" type="ordered locus">Despr_2822</name>
</gene>
<dbReference type="NCBIfam" id="TIGR02203">
    <property type="entry name" value="MsbA_lipidA"/>
    <property type="match status" value="1"/>
</dbReference>
<evidence type="ECO:0000259" key="13">
    <source>
        <dbReference type="PROSITE" id="PS50929"/>
    </source>
</evidence>
<feature type="transmembrane region" description="Helical" evidence="11">
    <location>
        <begin position="60"/>
        <end position="82"/>
    </location>
</feature>
<dbReference type="PANTHER" id="PTHR43394:SF1">
    <property type="entry name" value="ATP-BINDING CASSETTE SUB-FAMILY B MEMBER 10, MITOCHONDRIAL"/>
    <property type="match status" value="1"/>
</dbReference>
<dbReference type="GO" id="GO:0005524">
    <property type="term" value="F:ATP binding"/>
    <property type="evidence" value="ECO:0007669"/>
    <property type="project" value="UniProtKB-KW"/>
</dbReference>
<dbReference type="InterPro" id="IPR011527">
    <property type="entry name" value="ABC1_TM_dom"/>
</dbReference>
<evidence type="ECO:0000256" key="10">
    <source>
        <dbReference type="ARBA" id="ARBA00023136"/>
    </source>
</evidence>
<dbReference type="SUPFAM" id="SSF90123">
    <property type="entry name" value="ABC transporter transmembrane region"/>
    <property type="match status" value="1"/>
</dbReference>
<evidence type="ECO:0000256" key="8">
    <source>
        <dbReference type="ARBA" id="ARBA00022989"/>
    </source>
</evidence>
<keyword evidence="10 11" id="KW-0472">Membrane</keyword>
<dbReference type="SMART" id="SM00382">
    <property type="entry name" value="AAA"/>
    <property type="match status" value="1"/>
</dbReference>
<evidence type="ECO:0000256" key="7">
    <source>
        <dbReference type="ARBA" id="ARBA00022967"/>
    </source>
</evidence>
<evidence type="ECO:0000256" key="11">
    <source>
        <dbReference type="SAM" id="Phobius"/>
    </source>
</evidence>
<dbReference type="RefSeq" id="WP_015725481.1">
    <property type="nucleotide sequence ID" value="NC_014972.1"/>
</dbReference>
<dbReference type="Proteomes" id="UP000006365">
    <property type="component" value="Chromosome"/>
</dbReference>
<keyword evidence="7" id="KW-1278">Translocase</keyword>
<dbReference type="FunFam" id="3.40.50.300:FF:000221">
    <property type="entry name" value="Multidrug ABC transporter ATP-binding protein"/>
    <property type="match status" value="1"/>
</dbReference>
<evidence type="ECO:0000313" key="15">
    <source>
        <dbReference type="Proteomes" id="UP000006365"/>
    </source>
</evidence>
<reference evidence="14 15" key="1">
    <citation type="journal article" date="2011" name="Stand. Genomic Sci.">
        <title>Complete genome sequence of Desulfobulbus propionicus type strain (1pr3).</title>
        <authorList>
            <person name="Pagani I."/>
            <person name="Lapidus A."/>
            <person name="Nolan M."/>
            <person name="Lucas S."/>
            <person name="Hammon N."/>
            <person name="Deshpande S."/>
            <person name="Cheng J.F."/>
            <person name="Chertkov O."/>
            <person name="Davenport K."/>
            <person name="Tapia R."/>
            <person name="Han C."/>
            <person name="Goodwin L."/>
            <person name="Pitluck S."/>
            <person name="Liolios K."/>
            <person name="Mavromatis K."/>
            <person name="Ivanova N."/>
            <person name="Mikhailova N."/>
            <person name="Pati A."/>
            <person name="Chen A."/>
            <person name="Palaniappan K."/>
            <person name="Land M."/>
            <person name="Hauser L."/>
            <person name="Chang Y.J."/>
            <person name="Jeffries C.D."/>
            <person name="Detter J.C."/>
            <person name="Brambilla E."/>
            <person name="Kannan K.P."/>
            <person name="Djao O.D."/>
            <person name="Rohde M."/>
            <person name="Pukall R."/>
            <person name="Spring S."/>
            <person name="Goker M."/>
            <person name="Sikorski J."/>
            <person name="Woyke T."/>
            <person name="Bristow J."/>
            <person name="Eisen J.A."/>
            <person name="Markowitz V."/>
            <person name="Hugenholtz P."/>
            <person name="Kyrpides N.C."/>
            <person name="Klenk H.P."/>
        </authorList>
    </citation>
    <scope>NUCLEOTIDE SEQUENCE [LARGE SCALE GENOMIC DNA]</scope>
    <source>
        <strain evidence="15">ATCC 33891 / DSM 2032 / 1pr3</strain>
    </source>
</reference>
<accession>A0A7U4DQ93</accession>
<comment type="subcellular location">
    <subcellularLocation>
        <location evidence="1">Cell membrane</location>
        <topology evidence="1">Multi-pass membrane protein</topology>
    </subcellularLocation>
</comment>
<dbReference type="Pfam" id="PF00005">
    <property type="entry name" value="ABC_tran"/>
    <property type="match status" value="1"/>
</dbReference>